<dbReference type="Gene3D" id="3.30.420.40">
    <property type="match status" value="1"/>
</dbReference>
<organism evidence="6">
    <name type="scientific">Taenia asiatica</name>
    <name type="common">Asian tapeworm</name>
    <dbReference type="NCBI Taxonomy" id="60517"/>
    <lineage>
        <taxon>Eukaryota</taxon>
        <taxon>Metazoa</taxon>
        <taxon>Spiralia</taxon>
        <taxon>Lophotrochozoa</taxon>
        <taxon>Platyhelminthes</taxon>
        <taxon>Cestoda</taxon>
        <taxon>Eucestoda</taxon>
        <taxon>Cyclophyllidea</taxon>
        <taxon>Taeniidae</taxon>
        <taxon>Taenia</taxon>
    </lineage>
</organism>
<dbReference type="WBParaSite" id="TASK_0000153201-mRNA-1">
    <property type="protein sequence ID" value="TASK_0000153201-mRNA-1"/>
    <property type="gene ID" value="TASK_0000153201"/>
</dbReference>
<dbReference type="InterPro" id="IPR013126">
    <property type="entry name" value="Hsp_70_fam"/>
</dbReference>
<dbReference type="Proteomes" id="UP000282613">
    <property type="component" value="Unassembled WGS sequence"/>
</dbReference>
<reference evidence="6" key="1">
    <citation type="submission" date="2017-02" db="UniProtKB">
        <authorList>
            <consortium name="WormBaseParasite"/>
        </authorList>
    </citation>
    <scope>IDENTIFICATION</scope>
</reference>
<name>A0A0R3VVU7_TAEAS</name>
<keyword evidence="3" id="KW-0067">ATP-binding</keyword>
<dbReference type="OrthoDB" id="6259187at2759"/>
<dbReference type="PANTHER" id="PTHR19375">
    <property type="entry name" value="HEAT SHOCK PROTEIN 70KDA"/>
    <property type="match status" value="1"/>
</dbReference>
<evidence type="ECO:0000313" key="4">
    <source>
        <dbReference type="EMBL" id="VDK23204.1"/>
    </source>
</evidence>
<dbReference type="STRING" id="60517.A0A0R3VVU7"/>
<evidence type="ECO:0000256" key="3">
    <source>
        <dbReference type="ARBA" id="ARBA00022840"/>
    </source>
</evidence>
<evidence type="ECO:0000313" key="5">
    <source>
        <dbReference type="Proteomes" id="UP000282613"/>
    </source>
</evidence>
<dbReference type="InterPro" id="IPR043129">
    <property type="entry name" value="ATPase_NBD"/>
</dbReference>
<protein>
    <submittedName>
        <fullName evidence="6">Lipoprotein</fullName>
    </submittedName>
</protein>
<evidence type="ECO:0000256" key="2">
    <source>
        <dbReference type="ARBA" id="ARBA00022741"/>
    </source>
</evidence>
<dbReference type="EMBL" id="UYRS01000429">
    <property type="protein sequence ID" value="VDK23204.1"/>
    <property type="molecule type" value="Genomic_DNA"/>
</dbReference>
<accession>A0A0R3VVU7</accession>
<sequence>MSAGLAIDVDLGIAFSCTGVYQNGKIEAIANGQGYRKTPSYLAFTDREHLIGDAAKIQAAMSPTNMVYDVKRVATAVWR</sequence>
<evidence type="ECO:0000256" key="1">
    <source>
        <dbReference type="ARBA" id="ARBA00007381"/>
    </source>
</evidence>
<gene>
    <name evidence="4" type="ORF">TASK_LOCUS1533</name>
</gene>
<dbReference type="FunFam" id="3.30.420.40:FF:000028">
    <property type="entry name" value="heat shock 70 kDa protein-like"/>
    <property type="match status" value="1"/>
</dbReference>
<evidence type="ECO:0000313" key="6">
    <source>
        <dbReference type="WBParaSite" id="TASK_0000153201-mRNA-1"/>
    </source>
</evidence>
<reference evidence="4 5" key="2">
    <citation type="submission" date="2018-11" db="EMBL/GenBank/DDBJ databases">
        <authorList>
            <consortium name="Pathogen Informatics"/>
        </authorList>
    </citation>
    <scope>NUCLEOTIDE SEQUENCE [LARGE SCALE GENOMIC DNA]</scope>
</reference>
<keyword evidence="5" id="KW-1185">Reference proteome</keyword>
<dbReference type="SUPFAM" id="SSF53067">
    <property type="entry name" value="Actin-like ATPase domain"/>
    <property type="match status" value="1"/>
</dbReference>
<proteinExistence type="inferred from homology"/>
<dbReference type="GO" id="GO:0140662">
    <property type="term" value="F:ATP-dependent protein folding chaperone"/>
    <property type="evidence" value="ECO:0007669"/>
    <property type="project" value="InterPro"/>
</dbReference>
<dbReference type="PRINTS" id="PR00301">
    <property type="entry name" value="HEATSHOCK70"/>
</dbReference>
<comment type="similarity">
    <text evidence="1">Belongs to the heat shock protein 70 family.</text>
</comment>
<keyword evidence="2" id="KW-0547">Nucleotide-binding</keyword>
<dbReference type="AlphaFoldDB" id="A0A0R3VVU7"/>
<dbReference type="Pfam" id="PF00012">
    <property type="entry name" value="HSP70"/>
    <property type="match status" value="1"/>
</dbReference>
<dbReference type="GO" id="GO:0005524">
    <property type="term" value="F:ATP binding"/>
    <property type="evidence" value="ECO:0007669"/>
    <property type="project" value="UniProtKB-KW"/>
</dbReference>